<feature type="transmembrane region" description="Helical" evidence="6">
    <location>
        <begin position="89"/>
        <end position="108"/>
    </location>
</feature>
<reference evidence="8" key="1">
    <citation type="journal article" date="2014" name="Int. J. Syst. Evol. Microbiol.">
        <title>Complete genome sequence of Corynebacterium casei LMG S-19264T (=DSM 44701T), isolated from a smear-ripened cheese.</title>
        <authorList>
            <consortium name="US DOE Joint Genome Institute (JGI-PGF)"/>
            <person name="Walter F."/>
            <person name="Albersmeier A."/>
            <person name="Kalinowski J."/>
            <person name="Ruckert C."/>
        </authorList>
    </citation>
    <scope>NUCLEOTIDE SEQUENCE</scope>
    <source>
        <strain evidence="8">JCM 4122</strain>
    </source>
</reference>
<name>A0A919BYF9_STRFL</name>
<dbReference type="Pfam" id="PF07690">
    <property type="entry name" value="MFS_1"/>
    <property type="match status" value="1"/>
</dbReference>
<gene>
    <name evidence="8" type="ORF">GCM10017667_72250</name>
</gene>
<dbReference type="GO" id="GO:0005886">
    <property type="term" value="C:plasma membrane"/>
    <property type="evidence" value="ECO:0007669"/>
    <property type="project" value="UniProtKB-SubCell"/>
</dbReference>
<dbReference type="Proteomes" id="UP000632849">
    <property type="component" value="Unassembled WGS sequence"/>
</dbReference>
<feature type="transmembrane region" description="Helical" evidence="6">
    <location>
        <begin position="59"/>
        <end position="77"/>
    </location>
</feature>
<accession>A0A919BYF9</accession>
<feature type="transmembrane region" description="Helical" evidence="6">
    <location>
        <begin position="20"/>
        <end position="39"/>
    </location>
</feature>
<keyword evidence="9" id="KW-1185">Reference proteome</keyword>
<dbReference type="RefSeq" id="WP_190044503.1">
    <property type="nucleotide sequence ID" value="NZ_BNBE01000004.1"/>
</dbReference>
<dbReference type="PANTHER" id="PTHR42718:SF35">
    <property type="entry name" value="BLL0718 PROTEIN"/>
    <property type="match status" value="1"/>
</dbReference>
<dbReference type="GO" id="GO:0022857">
    <property type="term" value="F:transmembrane transporter activity"/>
    <property type="evidence" value="ECO:0007669"/>
    <property type="project" value="InterPro"/>
</dbReference>
<evidence type="ECO:0000256" key="2">
    <source>
        <dbReference type="ARBA" id="ARBA00022692"/>
    </source>
</evidence>
<keyword evidence="5" id="KW-0046">Antibiotic resistance</keyword>
<feature type="transmembrane region" description="Helical" evidence="6">
    <location>
        <begin position="417"/>
        <end position="440"/>
    </location>
</feature>
<evidence type="ECO:0000256" key="3">
    <source>
        <dbReference type="ARBA" id="ARBA00022989"/>
    </source>
</evidence>
<evidence type="ECO:0000256" key="4">
    <source>
        <dbReference type="ARBA" id="ARBA00023136"/>
    </source>
</evidence>
<feature type="transmembrane region" description="Helical" evidence="6">
    <location>
        <begin position="374"/>
        <end position="396"/>
    </location>
</feature>
<dbReference type="EMBL" id="BNBE01000004">
    <property type="protein sequence ID" value="GHG25647.1"/>
    <property type="molecule type" value="Genomic_DNA"/>
</dbReference>
<organism evidence="8 9">
    <name type="scientific">Streptomyces filamentosus</name>
    <name type="common">Streptomyces roseosporus</name>
    <dbReference type="NCBI Taxonomy" id="67294"/>
    <lineage>
        <taxon>Bacteria</taxon>
        <taxon>Bacillati</taxon>
        <taxon>Actinomycetota</taxon>
        <taxon>Actinomycetes</taxon>
        <taxon>Kitasatosporales</taxon>
        <taxon>Streptomycetaceae</taxon>
        <taxon>Streptomyces</taxon>
    </lineage>
</organism>
<dbReference type="GO" id="GO:0046677">
    <property type="term" value="P:response to antibiotic"/>
    <property type="evidence" value="ECO:0007669"/>
    <property type="project" value="UniProtKB-KW"/>
</dbReference>
<dbReference type="SUPFAM" id="SSF103473">
    <property type="entry name" value="MFS general substrate transporter"/>
    <property type="match status" value="1"/>
</dbReference>
<keyword evidence="4 6" id="KW-0472">Membrane</keyword>
<dbReference type="PANTHER" id="PTHR42718">
    <property type="entry name" value="MAJOR FACILITATOR SUPERFAMILY MULTIDRUG TRANSPORTER MFSC"/>
    <property type="match status" value="1"/>
</dbReference>
<comment type="subcellular location">
    <subcellularLocation>
        <location evidence="1">Cell membrane</location>
        <topology evidence="1">Multi-pass membrane protein</topology>
    </subcellularLocation>
</comment>
<keyword evidence="3 6" id="KW-1133">Transmembrane helix</keyword>
<feature type="transmembrane region" description="Helical" evidence="6">
    <location>
        <begin position="446"/>
        <end position="468"/>
    </location>
</feature>
<dbReference type="PROSITE" id="PS50850">
    <property type="entry name" value="MFS"/>
    <property type="match status" value="1"/>
</dbReference>
<feature type="transmembrane region" description="Helical" evidence="6">
    <location>
        <begin position="146"/>
        <end position="171"/>
    </location>
</feature>
<proteinExistence type="predicted"/>
<evidence type="ECO:0000259" key="7">
    <source>
        <dbReference type="PROSITE" id="PS50850"/>
    </source>
</evidence>
<feature type="domain" description="Major facilitator superfamily (MFS) profile" evidence="7">
    <location>
        <begin position="23"/>
        <end position="473"/>
    </location>
</feature>
<sequence length="476" mass="47648">MSTTDRPDAPEDASPKAGSVRAVVGLLVLFELTSGFLQGGIAPLLPEIGRELDVPDADLTWVISAQLLAAAVAVPVLGRLGDLHGHRKVLRWSLVSVAVGALLVALAPNLPVLLAGRVLTGPLAALLPLEIALVRDRLPLGPARSAIARLVGALALGTLLGGVLTGAVHALTDDVRLTLLVPAALAAACVPVSFLAIPETRNPARGRLDLPGAVLLGAATLLLLSGVSAAQDDGPTPVSLGLLGLAAALGAVWTRVELRTAEPLVDVRALADRRVAPFFLCAFAFGVVYFGGQAPDATFLAADPDATGYGFGLSALSISLVALPAAVMAVVTSSLTARIAGRTGYVPALAGSFALITASFLTTAALHAELWQLVAAKVLAGLGLGLALGAMPTVIAEAGDPSRTGVTTALYNNVKTLGGAIAGGVMAAVLTASTAPAAGAVPAESAYVTVWLLCAVLSAAAAALTLAARRPARPAG</sequence>
<protein>
    <submittedName>
        <fullName evidence="8">MFS transporter</fullName>
    </submittedName>
</protein>
<feature type="transmembrane region" description="Helical" evidence="6">
    <location>
        <begin position="275"/>
        <end position="291"/>
    </location>
</feature>
<evidence type="ECO:0000256" key="6">
    <source>
        <dbReference type="SAM" id="Phobius"/>
    </source>
</evidence>
<reference evidence="8" key="2">
    <citation type="submission" date="2020-09" db="EMBL/GenBank/DDBJ databases">
        <authorList>
            <person name="Sun Q."/>
            <person name="Ohkuma M."/>
        </authorList>
    </citation>
    <scope>NUCLEOTIDE SEQUENCE</scope>
    <source>
        <strain evidence="8">JCM 4122</strain>
    </source>
</reference>
<evidence type="ECO:0000256" key="5">
    <source>
        <dbReference type="ARBA" id="ARBA00023251"/>
    </source>
</evidence>
<evidence type="ECO:0000256" key="1">
    <source>
        <dbReference type="ARBA" id="ARBA00004651"/>
    </source>
</evidence>
<feature type="transmembrane region" description="Helical" evidence="6">
    <location>
        <begin position="236"/>
        <end position="254"/>
    </location>
</feature>
<feature type="transmembrane region" description="Helical" evidence="6">
    <location>
        <begin position="344"/>
        <end position="368"/>
    </location>
</feature>
<dbReference type="InterPro" id="IPR036259">
    <property type="entry name" value="MFS_trans_sf"/>
</dbReference>
<feature type="transmembrane region" description="Helical" evidence="6">
    <location>
        <begin position="114"/>
        <end position="134"/>
    </location>
</feature>
<feature type="transmembrane region" description="Helical" evidence="6">
    <location>
        <begin position="311"/>
        <end position="332"/>
    </location>
</feature>
<evidence type="ECO:0000313" key="9">
    <source>
        <dbReference type="Proteomes" id="UP000632849"/>
    </source>
</evidence>
<dbReference type="InterPro" id="IPR020846">
    <property type="entry name" value="MFS_dom"/>
</dbReference>
<dbReference type="AlphaFoldDB" id="A0A919BYF9"/>
<comment type="caution">
    <text evidence="8">The sequence shown here is derived from an EMBL/GenBank/DDBJ whole genome shotgun (WGS) entry which is preliminary data.</text>
</comment>
<feature type="transmembrane region" description="Helical" evidence="6">
    <location>
        <begin position="210"/>
        <end position="230"/>
    </location>
</feature>
<dbReference type="Gene3D" id="1.20.1250.20">
    <property type="entry name" value="MFS general substrate transporter like domains"/>
    <property type="match status" value="1"/>
</dbReference>
<dbReference type="InterPro" id="IPR011701">
    <property type="entry name" value="MFS"/>
</dbReference>
<evidence type="ECO:0000313" key="8">
    <source>
        <dbReference type="EMBL" id="GHG25647.1"/>
    </source>
</evidence>
<feature type="transmembrane region" description="Helical" evidence="6">
    <location>
        <begin position="177"/>
        <end position="198"/>
    </location>
</feature>
<keyword evidence="2 6" id="KW-0812">Transmembrane</keyword>